<dbReference type="GeneID" id="42779852"/>
<evidence type="ECO:0000313" key="3">
    <source>
        <dbReference type="EMBL" id="MQL54268.1"/>
    </source>
</evidence>
<dbReference type="AlphaFoldDB" id="A0A650CW73"/>
<gene>
    <name evidence="4" type="ORF">D1866_08930</name>
    <name evidence="3" type="ORF">GFB69_00370</name>
</gene>
<protein>
    <recommendedName>
        <fullName evidence="2">CRISPR type III-associated protein domain-containing protein</fullName>
    </recommendedName>
</protein>
<evidence type="ECO:0000256" key="1">
    <source>
        <dbReference type="ARBA" id="ARBA00023118"/>
    </source>
</evidence>
<accession>A0A650CW73</accession>
<dbReference type="CDD" id="cd09726">
    <property type="entry name" value="RAMP_I_III"/>
    <property type="match status" value="1"/>
</dbReference>
<dbReference type="PANTHER" id="PTHR35579">
    <property type="entry name" value="CRISPR SYSTEM CMS ENDORIBONUCLEASE CSM3"/>
    <property type="match status" value="1"/>
</dbReference>
<dbReference type="GO" id="GO:0051607">
    <property type="term" value="P:defense response to virus"/>
    <property type="evidence" value="ECO:0007669"/>
    <property type="project" value="UniProtKB-KW"/>
</dbReference>
<reference evidence="4 5" key="2">
    <citation type="submission" date="2019-10" db="EMBL/GenBank/DDBJ databases">
        <title>Genome Sequences from Six Type Strain Members of the Archaeal Family Sulfolobaceae: Acidianus ambivalens, Acidianus infernus, Metallosphaera prunae, Stygiolobus azoricus, Sulfolobus metallicus, and Sulfurisphaera ohwakuensis.</title>
        <authorList>
            <person name="Counts J.A."/>
            <person name="Kelly R.M."/>
        </authorList>
    </citation>
    <scope>NUCLEOTIDE SEQUENCE [LARGE SCALE GENOMIC DNA]</scope>
    <source>
        <strain evidence="4 5">LEI 10</strain>
    </source>
</reference>
<dbReference type="InterPro" id="IPR052216">
    <property type="entry name" value="CRISPR_Csm3_endoribonuclease"/>
</dbReference>
<keyword evidence="5" id="KW-1185">Reference proteome</keyword>
<evidence type="ECO:0000313" key="6">
    <source>
        <dbReference type="Proteomes" id="UP000474054"/>
    </source>
</evidence>
<dbReference type="KEGG" id="aamb:D1866_08930"/>
<feature type="domain" description="CRISPR type III-associated protein" evidence="2">
    <location>
        <begin position="53"/>
        <end position="203"/>
    </location>
</feature>
<dbReference type="EMBL" id="CP045482">
    <property type="protein sequence ID" value="QGR22096.1"/>
    <property type="molecule type" value="Genomic_DNA"/>
</dbReference>
<evidence type="ECO:0000313" key="4">
    <source>
        <dbReference type="EMBL" id="QGR22096.1"/>
    </source>
</evidence>
<proteinExistence type="predicted"/>
<dbReference type="Pfam" id="PF03787">
    <property type="entry name" value="RAMPs"/>
    <property type="match status" value="1"/>
</dbReference>
<dbReference type="InterPro" id="IPR005537">
    <property type="entry name" value="RAMP_III_fam"/>
</dbReference>
<evidence type="ECO:0000259" key="2">
    <source>
        <dbReference type="Pfam" id="PF03787"/>
    </source>
</evidence>
<dbReference type="PANTHER" id="PTHR35579:SF3">
    <property type="entry name" value="CRISPR SYSTEM CMS ENDORIBONUCLEASE CSM3"/>
    <property type="match status" value="1"/>
</dbReference>
<keyword evidence="1" id="KW-0051">Antiviral defense</keyword>
<name>A0A650CW73_ACIAM</name>
<dbReference type="Proteomes" id="UP000474054">
    <property type="component" value="Unassembled WGS sequence"/>
</dbReference>
<dbReference type="EMBL" id="WHYS01000001">
    <property type="protein sequence ID" value="MQL54268.1"/>
    <property type="molecule type" value="Genomic_DNA"/>
</dbReference>
<evidence type="ECO:0000313" key="5">
    <source>
        <dbReference type="Proteomes" id="UP000426328"/>
    </source>
</evidence>
<organism evidence="4 5">
    <name type="scientific">Acidianus ambivalens</name>
    <name type="common">Desulfurolobus ambivalens</name>
    <dbReference type="NCBI Taxonomy" id="2283"/>
    <lineage>
        <taxon>Archaea</taxon>
        <taxon>Thermoproteota</taxon>
        <taxon>Thermoprotei</taxon>
        <taxon>Sulfolobales</taxon>
        <taxon>Sulfolobaceae</taxon>
        <taxon>Acidianus</taxon>
    </lineage>
</organism>
<sequence>MARNYTCINASSNKAFPKNFKPRDKIQQVYIINSQFVTKTPTCTCTGEMDIDFTRRKVTYKTYTINGKPAIMGSSIKGALNAYALMLSNPNKVGDLFGFSKLEGRVYFKDAIIDASYKEFKLGRQWKPRKPCRGIKVYPFNTPSPTPEDIYFQAIPPNTTFSTEIILINGDLEELKLLIASMGATLYGIKLGRGKDRGYGIIKLNKVEVTDMNMNKINVAQIIKGAQDLLRQEWNRVKSAFFS</sequence>
<dbReference type="Proteomes" id="UP000426328">
    <property type="component" value="Chromosome"/>
</dbReference>
<dbReference type="RefSeq" id="WP_152939195.1">
    <property type="nucleotide sequence ID" value="NZ_CP045482.1"/>
</dbReference>
<reference evidence="3 6" key="1">
    <citation type="submission" date="2019-10" db="EMBL/GenBank/DDBJ databases">
        <title>Comparative genomics of sulfur disproportionating microorganisms.</title>
        <authorList>
            <person name="Ward L.M."/>
            <person name="Bertran E."/>
            <person name="Johnston D."/>
        </authorList>
    </citation>
    <scope>NUCLEOTIDE SEQUENCE [LARGE SCALE GENOMIC DNA]</scope>
    <source>
        <strain evidence="3 6">DSM 3772</strain>
    </source>
</reference>